<sequence length="107" mass="11576">MNCLCLQKFLICGVTNDDLIMNHNQLSSKDCHPVNGSTLSFCSPPGKSCSVYRPCCGRDWVCNRGSAAEGKCVQCAQSNRPCQHANDCCRGVCVYGTCKLMGFLSEG</sequence>
<reference evidence="1" key="1">
    <citation type="submission" date="2022-06" db="EMBL/GenBank/DDBJ databases">
        <authorList>
            <person name="Berger JAMES D."/>
            <person name="Berger JAMES D."/>
        </authorList>
    </citation>
    <scope>NUCLEOTIDE SEQUENCE [LARGE SCALE GENOMIC DNA]</scope>
</reference>
<keyword evidence="1" id="KW-1185">Reference proteome</keyword>
<proteinExistence type="predicted"/>
<dbReference type="Proteomes" id="UP000050795">
    <property type="component" value="Unassembled WGS sequence"/>
</dbReference>
<name>A0AA85JNP9_TRIRE</name>
<protein>
    <submittedName>
        <fullName evidence="2">Uncharacterized protein</fullName>
    </submittedName>
</protein>
<dbReference type="WBParaSite" id="TREG1_30890.1">
    <property type="protein sequence ID" value="TREG1_30890.1"/>
    <property type="gene ID" value="TREG1_30890"/>
</dbReference>
<reference evidence="2" key="2">
    <citation type="submission" date="2023-11" db="UniProtKB">
        <authorList>
            <consortium name="WormBaseParasite"/>
        </authorList>
    </citation>
    <scope>IDENTIFICATION</scope>
</reference>
<evidence type="ECO:0000313" key="1">
    <source>
        <dbReference type="Proteomes" id="UP000050795"/>
    </source>
</evidence>
<dbReference type="AlphaFoldDB" id="A0AA85JNP9"/>
<accession>A0AA85JNP9</accession>
<organism evidence="1 2">
    <name type="scientific">Trichobilharzia regenti</name>
    <name type="common">Nasal bird schistosome</name>
    <dbReference type="NCBI Taxonomy" id="157069"/>
    <lineage>
        <taxon>Eukaryota</taxon>
        <taxon>Metazoa</taxon>
        <taxon>Spiralia</taxon>
        <taxon>Lophotrochozoa</taxon>
        <taxon>Platyhelminthes</taxon>
        <taxon>Trematoda</taxon>
        <taxon>Digenea</taxon>
        <taxon>Strigeidida</taxon>
        <taxon>Schistosomatoidea</taxon>
        <taxon>Schistosomatidae</taxon>
        <taxon>Trichobilharzia</taxon>
    </lineage>
</organism>
<evidence type="ECO:0000313" key="2">
    <source>
        <dbReference type="WBParaSite" id="TREG1_30890.1"/>
    </source>
</evidence>